<evidence type="ECO:0000259" key="5">
    <source>
        <dbReference type="PROSITE" id="PS50893"/>
    </source>
</evidence>
<dbReference type="PANTHER" id="PTHR42711:SF5">
    <property type="entry name" value="ABC TRANSPORTER ATP-BINDING PROTEIN NATA"/>
    <property type="match status" value="1"/>
</dbReference>
<dbReference type="GO" id="GO:0016887">
    <property type="term" value="F:ATP hydrolysis activity"/>
    <property type="evidence" value="ECO:0007669"/>
    <property type="project" value="InterPro"/>
</dbReference>
<name>A0A429ZWR0_9ENTE</name>
<comment type="caution">
    <text evidence="6">The sequence shown here is derived from an EMBL/GenBank/DDBJ whole genome shotgun (WGS) entry which is preliminary data.</text>
</comment>
<dbReference type="InterPro" id="IPR003439">
    <property type="entry name" value="ABC_transporter-like_ATP-bd"/>
</dbReference>
<evidence type="ECO:0000256" key="3">
    <source>
        <dbReference type="ARBA" id="ARBA00022741"/>
    </source>
</evidence>
<dbReference type="GO" id="GO:0005524">
    <property type="term" value="F:ATP binding"/>
    <property type="evidence" value="ECO:0007669"/>
    <property type="project" value="UniProtKB-KW"/>
</dbReference>
<evidence type="ECO:0000256" key="4">
    <source>
        <dbReference type="ARBA" id="ARBA00022840"/>
    </source>
</evidence>
<accession>A0A429ZWR0</accession>
<organism evidence="6 7">
    <name type="scientific">Vagococcus vulneris</name>
    <dbReference type="NCBI Taxonomy" id="1977869"/>
    <lineage>
        <taxon>Bacteria</taxon>
        <taxon>Bacillati</taxon>
        <taxon>Bacillota</taxon>
        <taxon>Bacilli</taxon>
        <taxon>Lactobacillales</taxon>
        <taxon>Enterococcaceae</taxon>
        <taxon>Vagococcus</taxon>
    </lineage>
</organism>
<evidence type="ECO:0000256" key="2">
    <source>
        <dbReference type="ARBA" id="ARBA00022448"/>
    </source>
</evidence>
<comment type="similarity">
    <text evidence="1">Belongs to the ABC transporter superfamily.</text>
</comment>
<evidence type="ECO:0000256" key="1">
    <source>
        <dbReference type="ARBA" id="ARBA00005417"/>
    </source>
</evidence>
<gene>
    <name evidence="6" type="ORF">CBF37_08655</name>
</gene>
<dbReference type="InterPro" id="IPR003593">
    <property type="entry name" value="AAA+_ATPase"/>
</dbReference>
<dbReference type="InterPro" id="IPR027417">
    <property type="entry name" value="P-loop_NTPase"/>
</dbReference>
<dbReference type="Pfam" id="PF00005">
    <property type="entry name" value="ABC_tran"/>
    <property type="match status" value="1"/>
</dbReference>
<keyword evidence="7" id="KW-1185">Reference proteome</keyword>
<dbReference type="Proteomes" id="UP000287857">
    <property type="component" value="Unassembled WGS sequence"/>
</dbReference>
<feature type="domain" description="ABC transporter" evidence="5">
    <location>
        <begin position="3"/>
        <end position="228"/>
    </location>
</feature>
<dbReference type="PROSITE" id="PS50893">
    <property type="entry name" value="ABC_TRANSPORTER_2"/>
    <property type="match status" value="1"/>
</dbReference>
<sequence length="292" mass="33931">MSIQLKEVSKSVEGLLILNDINLTLENKTIYGLIGQNDSGKTTLLRILANLRFASEGYIEIDGKDVEEFPRIISKIYFQSQDNIYPKHAKLKRIIKLISGFYSGFHIDYCQQLLKKYNLNESDIFNKLSIKKQMLFRSCLAFSIDTDYILLDDPTFSLDASYQHELFNDLKASYKRYPKTFVLSTHSINEIQDLVDNIIIIEDGQIIVEDKVQDLIEQVYMLEGSERDMRDFLKQRNVLGQEYVEGNIRAYARLTKEEVSNAGHLQIQTMDLQELFIRLTRNPFKESKGDEK</sequence>
<keyword evidence="4" id="KW-0067">ATP-binding</keyword>
<protein>
    <recommendedName>
        <fullName evidence="5">ABC transporter domain-containing protein</fullName>
    </recommendedName>
</protein>
<dbReference type="OrthoDB" id="9804819at2"/>
<proteinExistence type="inferred from homology"/>
<dbReference type="AlphaFoldDB" id="A0A429ZWR0"/>
<dbReference type="SMART" id="SM00382">
    <property type="entry name" value="AAA"/>
    <property type="match status" value="1"/>
</dbReference>
<dbReference type="EMBL" id="NGJS01000012">
    <property type="protein sequence ID" value="RST98228.1"/>
    <property type="molecule type" value="Genomic_DNA"/>
</dbReference>
<dbReference type="RefSeq" id="WP_125984351.1">
    <property type="nucleotide sequence ID" value="NZ_NGJS01000012.1"/>
</dbReference>
<dbReference type="Gene3D" id="3.40.50.300">
    <property type="entry name" value="P-loop containing nucleotide triphosphate hydrolases"/>
    <property type="match status" value="1"/>
</dbReference>
<reference evidence="6 7" key="1">
    <citation type="submission" date="2017-05" db="EMBL/GenBank/DDBJ databases">
        <title>Vagococcus spp. assemblies.</title>
        <authorList>
            <person name="Gulvik C.A."/>
        </authorList>
    </citation>
    <scope>NUCLEOTIDE SEQUENCE [LARGE SCALE GENOMIC DNA]</scope>
    <source>
        <strain evidence="6 7">SS1995</strain>
    </source>
</reference>
<dbReference type="SUPFAM" id="SSF52540">
    <property type="entry name" value="P-loop containing nucleoside triphosphate hydrolases"/>
    <property type="match status" value="1"/>
</dbReference>
<keyword evidence="2" id="KW-0813">Transport</keyword>
<dbReference type="InterPro" id="IPR050763">
    <property type="entry name" value="ABC_transporter_ATP-binding"/>
</dbReference>
<evidence type="ECO:0000313" key="6">
    <source>
        <dbReference type="EMBL" id="RST98228.1"/>
    </source>
</evidence>
<keyword evidence="3" id="KW-0547">Nucleotide-binding</keyword>
<evidence type="ECO:0000313" key="7">
    <source>
        <dbReference type="Proteomes" id="UP000287857"/>
    </source>
</evidence>
<dbReference type="PANTHER" id="PTHR42711">
    <property type="entry name" value="ABC TRANSPORTER ATP-BINDING PROTEIN"/>
    <property type="match status" value="1"/>
</dbReference>